<dbReference type="EMBL" id="JBJKBG010000005">
    <property type="protein sequence ID" value="KAL3738080.1"/>
    <property type="molecule type" value="Genomic_DNA"/>
</dbReference>
<dbReference type="Gene3D" id="1.10.510.10">
    <property type="entry name" value="Transferase(Phosphotransferase) domain 1"/>
    <property type="match status" value="2"/>
</dbReference>
<keyword evidence="7" id="KW-0547">Nucleotide-binding</keyword>
<comment type="similarity">
    <text evidence="3">In the C-terminal section; belongs to the protein kinase superfamily. Ser/Thr protein kinase family.</text>
</comment>
<keyword evidence="4 12" id="KW-0812">Transmembrane</keyword>
<feature type="domain" description="Protein kinase" evidence="14">
    <location>
        <begin position="391"/>
        <end position="665"/>
    </location>
</feature>
<evidence type="ECO:0000256" key="12">
    <source>
        <dbReference type="SAM" id="Phobius"/>
    </source>
</evidence>
<keyword evidence="8" id="KW-0067">ATP-binding</keyword>
<dbReference type="Pfam" id="PF07714">
    <property type="entry name" value="PK_Tyr_Ser-Thr"/>
    <property type="match status" value="1"/>
</dbReference>
<dbReference type="GO" id="GO:0016020">
    <property type="term" value="C:membrane"/>
    <property type="evidence" value="ECO:0007669"/>
    <property type="project" value="UniProtKB-SubCell"/>
</dbReference>
<evidence type="ECO:0000256" key="9">
    <source>
        <dbReference type="ARBA" id="ARBA00022989"/>
    </source>
</evidence>
<evidence type="ECO:0000256" key="1">
    <source>
        <dbReference type="ARBA" id="ARBA00004479"/>
    </source>
</evidence>
<dbReference type="SUPFAM" id="SSF49899">
    <property type="entry name" value="Concanavalin A-like lectins/glucanases"/>
    <property type="match status" value="1"/>
</dbReference>
<dbReference type="InterPro" id="IPR000719">
    <property type="entry name" value="Prot_kinase_dom"/>
</dbReference>
<keyword evidence="5 13" id="KW-0732">Signal</keyword>
<dbReference type="GO" id="GO:0030246">
    <property type="term" value="F:carbohydrate binding"/>
    <property type="evidence" value="ECO:0007669"/>
    <property type="project" value="UniProtKB-KW"/>
</dbReference>
<feature type="chain" id="PRO_5044838932" description="Protein kinase domain-containing protein" evidence="13">
    <location>
        <begin position="29"/>
        <end position="665"/>
    </location>
</feature>
<evidence type="ECO:0000313" key="16">
    <source>
        <dbReference type="Proteomes" id="UP001634007"/>
    </source>
</evidence>
<keyword evidence="16" id="KW-1185">Reference proteome</keyword>
<evidence type="ECO:0000256" key="5">
    <source>
        <dbReference type="ARBA" id="ARBA00022729"/>
    </source>
</evidence>
<comment type="subcellular location">
    <subcellularLocation>
        <location evidence="1">Membrane</location>
        <topology evidence="1">Single-pass type I membrane protein</topology>
    </subcellularLocation>
</comment>
<keyword evidence="6" id="KW-0430">Lectin</keyword>
<evidence type="ECO:0000256" key="7">
    <source>
        <dbReference type="ARBA" id="ARBA00022741"/>
    </source>
</evidence>
<comment type="caution">
    <text evidence="15">The sequence shown here is derived from an EMBL/GenBank/DDBJ whole genome shotgun (WGS) entry which is preliminary data.</text>
</comment>
<proteinExistence type="inferred from homology"/>
<accession>A0ABD3KDK8</accession>
<dbReference type="GO" id="GO:0051707">
    <property type="term" value="P:response to other organism"/>
    <property type="evidence" value="ECO:0007669"/>
    <property type="project" value="UniProtKB-ARBA"/>
</dbReference>
<sequence>MASFSFSLSSAIFATLYFLLSVNTQLAAHKIHRNHLHFGTSVTVRKDLCFTSFHPRLNPRSTHDIKLLGSATISNDNGIIQIPDPSRAANRSCLAGRAVYSCPIRMFEPVTKTIASFNTTFSFQFTATMFTSNATDESSSSRDQEGSGLAFVLAPDKFTVGRAGHWLGLRDDTCDHCKIFAIEFNNSHDTEFGNPNDDHVRINLGSIVSMKTAILSETTVSLHGGSVHRAWINYDGSRKWIDVYLGADNDRMPNQTILSSPLDLSCFLNKFMFVGFSASTAKSTQIQSVLSWNFSSTIEAFLQVPSERICETNLFHQVAKYSKVPRSREPSSFLIFVAVVGLCTLALVVLYCNPHKSSPSYSFPDIKQRPTPPSKPHSFTIHEIYRATHKFSKSEVLSSNLGGVLYRGTLPNGHNIAVKRFSQHLESQTILSSMHARLMKRINGLNQFCHPNLAPIKGWCYNSKEMIVVYDYFQNGSLDKWLLGLGILPWTRRFNLIADVAKALSFLHSKDTIHGNLRTSSVFLDISCAAILADYALVTVAAKSNRGENVFIGKRKDVFGFGMMVLEIVAGKRSSSVGEKEDTGILEFAWSMHERGEKKRVLDERMGSGGAIEQALRALDIGLVCTLNEENGGVSMEDVVQLLSTRAIPKLPQKKPAQFSQSLSV</sequence>
<dbReference type="Pfam" id="PF00139">
    <property type="entry name" value="Lectin_legB"/>
    <property type="match status" value="1"/>
</dbReference>
<keyword evidence="10 12" id="KW-0472">Membrane</keyword>
<dbReference type="CDD" id="cd06899">
    <property type="entry name" value="lectin_legume_LecRK_Arcelin_ConA"/>
    <property type="match status" value="1"/>
</dbReference>
<evidence type="ECO:0000256" key="2">
    <source>
        <dbReference type="ARBA" id="ARBA00008536"/>
    </source>
</evidence>
<evidence type="ECO:0000256" key="11">
    <source>
        <dbReference type="ARBA" id="ARBA00023170"/>
    </source>
</evidence>
<evidence type="ECO:0000256" key="4">
    <source>
        <dbReference type="ARBA" id="ARBA00022692"/>
    </source>
</evidence>
<evidence type="ECO:0000259" key="14">
    <source>
        <dbReference type="PROSITE" id="PS50011"/>
    </source>
</evidence>
<keyword evidence="11" id="KW-0675">Receptor</keyword>
<dbReference type="Proteomes" id="UP001634007">
    <property type="component" value="Unassembled WGS sequence"/>
</dbReference>
<name>A0ABD3KDK8_EUCGL</name>
<dbReference type="GO" id="GO:0005524">
    <property type="term" value="F:ATP binding"/>
    <property type="evidence" value="ECO:0007669"/>
    <property type="project" value="UniProtKB-KW"/>
</dbReference>
<organism evidence="15 16">
    <name type="scientific">Eucalyptus globulus</name>
    <name type="common">Tasmanian blue gum</name>
    <dbReference type="NCBI Taxonomy" id="34317"/>
    <lineage>
        <taxon>Eukaryota</taxon>
        <taxon>Viridiplantae</taxon>
        <taxon>Streptophyta</taxon>
        <taxon>Embryophyta</taxon>
        <taxon>Tracheophyta</taxon>
        <taxon>Spermatophyta</taxon>
        <taxon>Magnoliopsida</taxon>
        <taxon>eudicotyledons</taxon>
        <taxon>Gunneridae</taxon>
        <taxon>Pentapetalae</taxon>
        <taxon>rosids</taxon>
        <taxon>malvids</taxon>
        <taxon>Myrtales</taxon>
        <taxon>Myrtaceae</taxon>
        <taxon>Myrtoideae</taxon>
        <taxon>Eucalypteae</taxon>
        <taxon>Eucalyptus</taxon>
    </lineage>
</organism>
<dbReference type="GO" id="GO:0006952">
    <property type="term" value="P:defense response"/>
    <property type="evidence" value="ECO:0007669"/>
    <property type="project" value="UniProtKB-ARBA"/>
</dbReference>
<dbReference type="InterPro" id="IPR001220">
    <property type="entry name" value="Legume_lectin_dom"/>
</dbReference>
<dbReference type="Gene3D" id="2.60.120.200">
    <property type="match status" value="1"/>
</dbReference>
<dbReference type="SUPFAM" id="SSF56112">
    <property type="entry name" value="Protein kinase-like (PK-like)"/>
    <property type="match status" value="1"/>
</dbReference>
<keyword evidence="9 12" id="KW-1133">Transmembrane helix</keyword>
<dbReference type="PROSITE" id="PS50011">
    <property type="entry name" value="PROTEIN_KINASE_DOM"/>
    <property type="match status" value="1"/>
</dbReference>
<evidence type="ECO:0000256" key="8">
    <source>
        <dbReference type="ARBA" id="ARBA00022840"/>
    </source>
</evidence>
<feature type="signal peptide" evidence="13">
    <location>
        <begin position="1"/>
        <end position="28"/>
    </location>
</feature>
<dbReference type="InterPro" id="IPR001245">
    <property type="entry name" value="Ser-Thr/Tyr_kinase_cat_dom"/>
</dbReference>
<reference evidence="15 16" key="1">
    <citation type="submission" date="2024-11" db="EMBL/GenBank/DDBJ databases">
        <title>Chromosome-level genome assembly of Eucalyptus globulus Labill. provides insights into its genome evolution.</title>
        <authorList>
            <person name="Li X."/>
        </authorList>
    </citation>
    <scope>NUCLEOTIDE SEQUENCE [LARGE SCALE GENOMIC DNA]</scope>
    <source>
        <strain evidence="15">CL2024</strain>
        <tissue evidence="15">Fresh tender leaves</tissue>
    </source>
</reference>
<dbReference type="PANTHER" id="PTHR27007">
    <property type="match status" value="1"/>
</dbReference>
<protein>
    <recommendedName>
        <fullName evidence="14">Protein kinase domain-containing protein</fullName>
    </recommendedName>
</protein>
<evidence type="ECO:0000313" key="15">
    <source>
        <dbReference type="EMBL" id="KAL3738080.1"/>
    </source>
</evidence>
<evidence type="ECO:0000256" key="13">
    <source>
        <dbReference type="SAM" id="SignalP"/>
    </source>
</evidence>
<evidence type="ECO:0000256" key="10">
    <source>
        <dbReference type="ARBA" id="ARBA00023136"/>
    </source>
</evidence>
<dbReference type="InterPro" id="IPR050528">
    <property type="entry name" value="L-type_Lectin-RKs"/>
</dbReference>
<feature type="transmembrane region" description="Helical" evidence="12">
    <location>
        <begin position="333"/>
        <end position="352"/>
    </location>
</feature>
<evidence type="ECO:0000256" key="6">
    <source>
        <dbReference type="ARBA" id="ARBA00022734"/>
    </source>
</evidence>
<gene>
    <name evidence="15" type="ORF">ACJRO7_019585</name>
</gene>
<dbReference type="InterPro" id="IPR011009">
    <property type="entry name" value="Kinase-like_dom_sf"/>
</dbReference>
<comment type="similarity">
    <text evidence="2">In the N-terminal section; belongs to the leguminous lectin family.</text>
</comment>
<evidence type="ECO:0000256" key="3">
    <source>
        <dbReference type="ARBA" id="ARBA00010217"/>
    </source>
</evidence>
<dbReference type="AlphaFoldDB" id="A0ABD3KDK8"/>
<dbReference type="Gene3D" id="3.30.200.20">
    <property type="entry name" value="Phosphorylase Kinase, domain 1"/>
    <property type="match status" value="1"/>
</dbReference>
<dbReference type="InterPro" id="IPR013320">
    <property type="entry name" value="ConA-like_dom_sf"/>
</dbReference>